<keyword evidence="2" id="KW-1185">Reference proteome</keyword>
<evidence type="ECO:0000313" key="2">
    <source>
        <dbReference type="Proteomes" id="UP000315783"/>
    </source>
</evidence>
<comment type="caution">
    <text evidence="1">The sequence shown here is derived from an EMBL/GenBank/DDBJ whole genome shotgun (WGS) entry which is preliminary data.</text>
</comment>
<name>A0A545UWP5_9HYPO</name>
<proteinExistence type="predicted"/>
<evidence type="ECO:0000313" key="1">
    <source>
        <dbReference type="EMBL" id="TQV93884.1"/>
    </source>
</evidence>
<dbReference type="STRING" id="43265.A0A545UWP5"/>
<dbReference type="OrthoDB" id="10039049at2759"/>
<dbReference type="Proteomes" id="UP000315783">
    <property type="component" value="Unassembled WGS sequence"/>
</dbReference>
<accession>A0A545UWP5</accession>
<protein>
    <submittedName>
        <fullName evidence="1">Uncharacterized protein</fullName>
    </submittedName>
</protein>
<reference evidence="1 2" key="1">
    <citation type="journal article" date="2019" name="Appl. Microbiol. Biotechnol.">
        <title>Genome sequence of Isaria javanica and comparative genome analysis insights into family S53 peptidase evolution in fungal entomopathogens.</title>
        <authorList>
            <person name="Lin R."/>
            <person name="Zhang X."/>
            <person name="Xin B."/>
            <person name="Zou M."/>
            <person name="Gao Y."/>
            <person name="Qin F."/>
            <person name="Hu Q."/>
            <person name="Xie B."/>
            <person name="Cheng X."/>
        </authorList>
    </citation>
    <scope>NUCLEOTIDE SEQUENCE [LARGE SCALE GENOMIC DNA]</scope>
    <source>
        <strain evidence="1 2">IJ1G</strain>
    </source>
</reference>
<gene>
    <name evidence="1" type="ORF">IF1G_07616</name>
</gene>
<dbReference type="AlphaFoldDB" id="A0A545UWP5"/>
<organism evidence="1 2">
    <name type="scientific">Cordyceps javanica</name>
    <dbReference type="NCBI Taxonomy" id="43265"/>
    <lineage>
        <taxon>Eukaryota</taxon>
        <taxon>Fungi</taxon>
        <taxon>Dikarya</taxon>
        <taxon>Ascomycota</taxon>
        <taxon>Pezizomycotina</taxon>
        <taxon>Sordariomycetes</taxon>
        <taxon>Hypocreomycetidae</taxon>
        <taxon>Hypocreales</taxon>
        <taxon>Cordycipitaceae</taxon>
        <taxon>Cordyceps</taxon>
    </lineage>
</organism>
<dbReference type="EMBL" id="SPUK01000011">
    <property type="protein sequence ID" value="TQV93884.1"/>
    <property type="molecule type" value="Genomic_DNA"/>
</dbReference>
<sequence>MADVSASSAPFADSIPHRIAGSIVSGTQSGEDYSEDFRPSIVSALESQLPDRNEKGEHLTGLQSTCTSHSASRVSDGIKRDYVTHAGDSTGSSKQVLPKERPKFRAFVFSRQVSTFDAQSEAAANSPFHGFYNLFWLSVALLICKISANNWRAYGNPLGPSDILKTMFQRDGV</sequence>